<gene>
    <name evidence="2" type="ORF">ACFPH6_10280</name>
</gene>
<name>A0ABV8YHZ8_9ACTN</name>
<evidence type="ECO:0000256" key="1">
    <source>
        <dbReference type="SAM" id="MobiDB-lite"/>
    </source>
</evidence>
<feature type="region of interest" description="Disordered" evidence="1">
    <location>
        <begin position="121"/>
        <end position="164"/>
    </location>
</feature>
<evidence type="ECO:0000313" key="3">
    <source>
        <dbReference type="Proteomes" id="UP001596012"/>
    </source>
</evidence>
<feature type="compositionally biased region" description="Low complexity" evidence="1">
    <location>
        <begin position="137"/>
        <end position="146"/>
    </location>
</feature>
<dbReference type="RefSeq" id="WP_386340506.1">
    <property type="nucleotide sequence ID" value="NZ_JBHSFG010000017.1"/>
</dbReference>
<dbReference type="Proteomes" id="UP001596012">
    <property type="component" value="Unassembled WGS sequence"/>
</dbReference>
<comment type="caution">
    <text evidence="2">The sequence shown here is derived from an EMBL/GenBank/DDBJ whole genome shotgun (WGS) entry which is preliminary data.</text>
</comment>
<proteinExistence type="predicted"/>
<keyword evidence="3" id="KW-1185">Reference proteome</keyword>
<accession>A0ABV8YHZ8</accession>
<evidence type="ECO:0000313" key="2">
    <source>
        <dbReference type="EMBL" id="MFC4464923.1"/>
    </source>
</evidence>
<protein>
    <submittedName>
        <fullName evidence="2">Uncharacterized protein</fullName>
    </submittedName>
</protein>
<reference evidence="3" key="1">
    <citation type="journal article" date="2019" name="Int. J. Syst. Evol. Microbiol.">
        <title>The Global Catalogue of Microorganisms (GCM) 10K type strain sequencing project: providing services to taxonomists for standard genome sequencing and annotation.</title>
        <authorList>
            <consortium name="The Broad Institute Genomics Platform"/>
            <consortium name="The Broad Institute Genome Sequencing Center for Infectious Disease"/>
            <person name="Wu L."/>
            <person name="Ma J."/>
        </authorList>
    </citation>
    <scope>NUCLEOTIDE SEQUENCE [LARGE SCALE GENOMIC DNA]</scope>
    <source>
        <strain evidence="3">DT43</strain>
    </source>
</reference>
<dbReference type="EMBL" id="JBHSFG010000017">
    <property type="protein sequence ID" value="MFC4464923.1"/>
    <property type="molecule type" value="Genomic_DNA"/>
</dbReference>
<organism evidence="2 3">
    <name type="scientific">Streptomyces xiangluensis</name>
    <dbReference type="NCBI Taxonomy" id="2665720"/>
    <lineage>
        <taxon>Bacteria</taxon>
        <taxon>Bacillati</taxon>
        <taxon>Actinomycetota</taxon>
        <taxon>Actinomycetes</taxon>
        <taxon>Kitasatosporales</taxon>
        <taxon>Streptomycetaceae</taxon>
        <taxon>Streptomyces</taxon>
    </lineage>
</organism>
<sequence length="778" mass="86329">MDGIAENSAQDAARLLDAQTPGWERGLSALNFELLRKALRRWAGDPDLETFDVCWGRLYGVVGTALYGQLAYVLGNMTSSQVTLEFCRRILAHEPGPSAEDQDGYRRMITAMQTVLRAHNLTAPTQATQQPPPTAPRPARTARPQRSTGPERPAQPTHPAHPSLPLLRRAVQSLAHGDRITAADTLRPLLADPDLAGDGIGNAVRLVAAVLEPDEPDDEATVRAARELLDRHRLRWPEYSPVGAEPILAAASRTDFKLFADLAAAGERRPAPHSWPDRETLRRLWSRPVRAHVAEALHHASEGYTADALDALDAATAILDRLRDPYAAPLDGLTDQTEPAAALEEFTTRLRSHLTERLAAEAYARLEKDGETHPWSAESVRLWELIDDSPAHSHHLAVAHHARAYELQGSALAGTQSATRARTEWTEALRHWAAVHGDDAYWQELHRRLEAATGTSVPVAVVDAVRGRLPRDLFEPHIALAARMHATDPRHAREHLAFVTSSGFPARDIAAARKALVREAVEAALAAVQQQEYAAASAGLQPWLRLDPDNPDLLRTALIVLRHQVETEWFDARRPHQLVPLLTKMQGIEKRLGPEAAGQDRELAGELARLAFWRAVELHQRLARASRAEALLLVNQITHLADQAVELDPNLPLVGMYRELETFAPRMHALAARLTAAMWGGDSAVRRYVELAEASEHLEPVSMCHLVSALLDLDRPEPEDWTRAWWLLMEVREDPSEEAQRCRDEVTRFGCILRSRMVAAGRLLPGPTPPEWLSRPNR</sequence>